<dbReference type="CDD" id="cd02042">
    <property type="entry name" value="ParAB_family"/>
    <property type="match status" value="1"/>
</dbReference>
<dbReference type="PANTHER" id="PTHR13696">
    <property type="entry name" value="P-LOOP CONTAINING NUCLEOSIDE TRIPHOSPHATE HYDROLASE"/>
    <property type="match status" value="1"/>
</dbReference>
<evidence type="ECO:0000313" key="3">
    <source>
        <dbReference type="Proteomes" id="UP001154266"/>
    </source>
</evidence>
<dbReference type="InterPro" id="IPR027417">
    <property type="entry name" value="P-loop_NTPase"/>
</dbReference>
<dbReference type="InterPro" id="IPR025669">
    <property type="entry name" value="AAA_dom"/>
</dbReference>
<dbReference type="SUPFAM" id="SSF52540">
    <property type="entry name" value="P-loop containing nucleoside triphosphate hydrolases"/>
    <property type="match status" value="1"/>
</dbReference>
<dbReference type="EMBL" id="JAKZMO010000050">
    <property type="protein sequence ID" value="MDG5486918.1"/>
    <property type="molecule type" value="Genomic_DNA"/>
</dbReference>
<evidence type="ECO:0000313" key="2">
    <source>
        <dbReference type="EMBL" id="MDG5486918.1"/>
    </source>
</evidence>
<dbReference type="Gene3D" id="3.40.50.300">
    <property type="entry name" value="P-loop containing nucleotide triphosphate hydrolases"/>
    <property type="match status" value="1"/>
</dbReference>
<reference evidence="2" key="1">
    <citation type="journal article" date="2023" name="Environ. Microbiol.">
        <title>The 2-methylpropene degradation pathway in Mycobacteriaceae family strains.</title>
        <authorList>
            <person name="Helbich S."/>
            <person name="Barrantes I."/>
            <person name="Dos Anjos Borges L.G."/>
            <person name="Pieper D.H."/>
            <person name="Vainshtein Y."/>
            <person name="Sohn K."/>
            <person name="Engesser K.H."/>
        </authorList>
    </citation>
    <scope>NUCLEOTIDE SEQUENCE</scope>
    <source>
        <strain evidence="2">IBE100</strain>
    </source>
</reference>
<accession>A0ABT6GZR6</accession>
<protein>
    <submittedName>
        <fullName evidence="2">AAA family ATPase</fullName>
    </submittedName>
</protein>
<dbReference type="InterPro" id="IPR050678">
    <property type="entry name" value="DNA_Partitioning_ATPase"/>
</dbReference>
<evidence type="ECO:0000259" key="1">
    <source>
        <dbReference type="Pfam" id="PF13614"/>
    </source>
</evidence>
<dbReference type="PANTHER" id="PTHR13696:SF52">
    <property type="entry name" value="PARA FAMILY PROTEIN CT_582"/>
    <property type="match status" value="1"/>
</dbReference>
<gene>
    <name evidence="2" type="ORF">MNO81_29360</name>
</gene>
<feature type="domain" description="AAA" evidence="1">
    <location>
        <begin position="10"/>
        <end position="186"/>
    </location>
</feature>
<sequence length="268" mass="28578">MTISADERCEIVAIALQKGGVGKTTTTINLAANLAAMGLRVLVVDMDQQAHSTKGLGIELGDDDASMYEVLHPDRAMRVPLAKVIRPSQFGIDVAPGHLALKELERTGLGSGGQLRLARQLDDTEGYDFVLMDCPPALGELTTAALAAADYVLAVLKAGPDEVDGLVELGNAVLDIQETLNPDVEIRYVLLADFDGNPKASKDVRAQLRADWGEWDAGGAYLGEIPHTVRVVEAKGKRVPVHVHAPTSTAAVAYREIAERIAARRQAA</sequence>
<proteinExistence type="predicted"/>
<dbReference type="Proteomes" id="UP001154266">
    <property type="component" value="Unassembled WGS sequence"/>
</dbReference>
<name>A0ABT6GZR6_MYCGU</name>
<dbReference type="RefSeq" id="WP_011896330.1">
    <property type="nucleotide sequence ID" value="NZ_JAKZMO010000050.1"/>
</dbReference>
<comment type="caution">
    <text evidence="2">The sequence shown here is derived from an EMBL/GenBank/DDBJ whole genome shotgun (WGS) entry which is preliminary data.</text>
</comment>
<keyword evidence="3" id="KW-1185">Reference proteome</keyword>
<dbReference type="Pfam" id="PF13614">
    <property type="entry name" value="AAA_31"/>
    <property type="match status" value="1"/>
</dbReference>
<organism evidence="2 3">
    <name type="scientific">Mycolicibacterium gadium</name>
    <name type="common">Mycobacterium gadium</name>
    <dbReference type="NCBI Taxonomy" id="1794"/>
    <lineage>
        <taxon>Bacteria</taxon>
        <taxon>Bacillati</taxon>
        <taxon>Actinomycetota</taxon>
        <taxon>Actinomycetes</taxon>
        <taxon>Mycobacteriales</taxon>
        <taxon>Mycobacteriaceae</taxon>
        <taxon>Mycolicibacterium</taxon>
    </lineage>
</organism>